<keyword evidence="1 4" id="KW-0963">Cytoplasm</keyword>
<keyword evidence="3 4" id="KW-0694">RNA-binding</keyword>
<keyword evidence="6" id="KW-1185">Reference proteome</keyword>
<dbReference type="Proteomes" id="UP000317318">
    <property type="component" value="Chromosome"/>
</dbReference>
<dbReference type="InterPro" id="IPR003751">
    <property type="entry name" value="CsrA"/>
</dbReference>
<dbReference type="AlphaFoldDB" id="A0A517R2R7"/>
<organism evidence="5 6">
    <name type="scientific">Stratiformator vulcanicus</name>
    <dbReference type="NCBI Taxonomy" id="2527980"/>
    <lineage>
        <taxon>Bacteria</taxon>
        <taxon>Pseudomonadati</taxon>
        <taxon>Planctomycetota</taxon>
        <taxon>Planctomycetia</taxon>
        <taxon>Planctomycetales</taxon>
        <taxon>Planctomycetaceae</taxon>
        <taxon>Stratiformator</taxon>
    </lineage>
</organism>
<protein>
    <recommendedName>
        <fullName evidence="4">Translational regulator CsrA</fullName>
    </recommendedName>
</protein>
<evidence type="ECO:0000256" key="2">
    <source>
        <dbReference type="ARBA" id="ARBA00022845"/>
    </source>
</evidence>
<name>A0A517R2R7_9PLAN</name>
<dbReference type="GO" id="GO:0006109">
    <property type="term" value="P:regulation of carbohydrate metabolic process"/>
    <property type="evidence" value="ECO:0007669"/>
    <property type="project" value="InterPro"/>
</dbReference>
<dbReference type="GO" id="GO:0044781">
    <property type="term" value="P:bacterial-type flagellum organization"/>
    <property type="evidence" value="ECO:0007669"/>
    <property type="project" value="UniProtKB-KW"/>
</dbReference>
<comment type="function">
    <text evidence="4">A translational regulator that binds mRNA to regulate translation initiation and/or mRNA stability. Usually binds in the 5'-UTR at or near the Shine-Dalgarno sequence preventing ribosome-binding, thus repressing translation. Its main target seems to be the major flagellin gene, while its function is anatagonized by FliW.</text>
</comment>
<evidence type="ECO:0000313" key="5">
    <source>
        <dbReference type="EMBL" id="QDT38177.1"/>
    </source>
</evidence>
<dbReference type="HAMAP" id="MF_00167">
    <property type="entry name" value="CsrA"/>
    <property type="match status" value="1"/>
</dbReference>
<dbReference type="GO" id="GO:1902208">
    <property type="term" value="P:regulation of bacterial-type flagellum assembly"/>
    <property type="evidence" value="ECO:0007669"/>
    <property type="project" value="UniProtKB-UniRule"/>
</dbReference>
<dbReference type="Gene3D" id="2.60.40.4380">
    <property type="entry name" value="Translational regulator CsrA"/>
    <property type="match status" value="1"/>
</dbReference>
<evidence type="ECO:0000256" key="3">
    <source>
        <dbReference type="ARBA" id="ARBA00022884"/>
    </source>
</evidence>
<comment type="subunit">
    <text evidence="4">Homodimer; the beta-strands of each monomer intercalate to form a hydrophobic core, while the alpha-helices form wings that extend away from the core.</text>
</comment>
<proteinExistence type="inferred from homology"/>
<keyword evidence="4" id="KW-1005">Bacterial flagellum biogenesis</keyword>
<dbReference type="PANTHER" id="PTHR34984">
    <property type="entry name" value="CARBON STORAGE REGULATOR"/>
    <property type="match status" value="1"/>
</dbReference>
<dbReference type="GO" id="GO:0005829">
    <property type="term" value="C:cytosol"/>
    <property type="evidence" value="ECO:0007669"/>
    <property type="project" value="TreeGrafter"/>
</dbReference>
<dbReference type="GO" id="GO:0045947">
    <property type="term" value="P:negative regulation of translational initiation"/>
    <property type="evidence" value="ECO:0007669"/>
    <property type="project" value="UniProtKB-UniRule"/>
</dbReference>
<dbReference type="RefSeq" id="WP_145364226.1">
    <property type="nucleotide sequence ID" value="NZ_CP036268.1"/>
</dbReference>
<dbReference type="EMBL" id="CP036268">
    <property type="protein sequence ID" value="QDT38177.1"/>
    <property type="molecule type" value="Genomic_DNA"/>
</dbReference>
<comment type="subcellular location">
    <subcellularLocation>
        <location evidence="4">Cytoplasm</location>
    </subcellularLocation>
</comment>
<dbReference type="Pfam" id="PF02599">
    <property type="entry name" value="CsrA"/>
    <property type="match status" value="1"/>
</dbReference>
<evidence type="ECO:0000256" key="1">
    <source>
        <dbReference type="ARBA" id="ARBA00022490"/>
    </source>
</evidence>
<dbReference type="SUPFAM" id="SSF117130">
    <property type="entry name" value="CsrA-like"/>
    <property type="match status" value="1"/>
</dbReference>
<evidence type="ECO:0000313" key="6">
    <source>
        <dbReference type="Proteomes" id="UP000317318"/>
    </source>
</evidence>
<comment type="similarity">
    <text evidence="4">Belongs to the CsrA/RsmA family.</text>
</comment>
<reference evidence="5 6" key="1">
    <citation type="submission" date="2019-02" db="EMBL/GenBank/DDBJ databases">
        <title>Deep-cultivation of Planctomycetes and their phenomic and genomic characterization uncovers novel biology.</title>
        <authorList>
            <person name="Wiegand S."/>
            <person name="Jogler M."/>
            <person name="Boedeker C."/>
            <person name="Pinto D."/>
            <person name="Vollmers J."/>
            <person name="Rivas-Marin E."/>
            <person name="Kohn T."/>
            <person name="Peeters S.H."/>
            <person name="Heuer A."/>
            <person name="Rast P."/>
            <person name="Oberbeckmann S."/>
            <person name="Bunk B."/>
            <person name="Jeske O."/>
            <person name="Meyerdierks A."/>
            <person name="Storesund J.E."/>
            <person name="Kallscheuer N."/>
            <person name="Luecker S."/>
            <person name="Lage O.M."/>
            <person name="Pohl T."/>
            <person name="Merkel B.J."/>
            <person name="Hornburger P."/>
            <person name="Mueller R.-W."/>
            <person name="Bruemmer F."/>
            <person name="Labrenz M."/>
            <person name="Spormann A.M."/>
            <person name="Op den Camp H."/>
            <person name="Overmann J."/>
            <person name="Amann R."/>
            <person name="Jetten M.S.M."/>
            <person name="Mascher T."/>
            <person name="Medema M.H."/>
            <person name="Devos D.P."/>
            <person name="Kaster A.-K."/>
            <person name="Ovreas L."/>
            <person name="Rohde M."/>
            <person name="Galperin M.Y."/>
            <person name="Jogler C."/>
        </authorList>
    </citation>
    <scope>NUCLEOTIDE SEQUENCE [LARGE SCALE GENOMIC DNA]</scope>
    <source>
        <strain evidence="5 6">Pan189</strain>
    </source>
</reference>
<dbReference type="InterPro" id="IPR036107">
    <property type="entry name" value="CsrA_sf"/>
</dbReference>
<keyword evidence="4" id="KW-0678">Repressor</keyword>
<keyword evidence="2 4" id="KW-0810">Translation regulation</keyword>
<dbReference type="GO" id="GO:0006402">
    <property type="term" value="P:mRNA catabolic process"/>
    <property type="evidence" value="ECO:0007669"/>
    <property type="project" value="InterPro"/>
</dbReference>
<dbReference type="PANTHER" id="PTHR34984:SF1">
    <property type="entry name" value="CARBON STORAGE REGULATOR"/>
    <property type="match status" value="1"/>
</dbReference>
<dbReference type="OrthoDB" id="289081at2"/>
<accession>A0A517R2R7</accession>
<gene>
    <name evidence="4" type="primary">csrA</name>
    <name evidence="5" type="ORF">Pan189_25670</name>
</gene>
<evidence type="ECO:0000256" key="4">
    <source>
        <dbReference type="HAMAP-Rule" id="MF_00167"/>
    </source>
</evidence>
<dbReference type="GO" id="GO:0048027">
    <property type="term" value="F:mRNA 5'-UTR binding"/>
    <property type="evidence" value="ECO:0007669"/>
    <property type="project" value="UniProtKB-UniRule"/>
</dbReference>
<sequence>MLVLTRKQAETIQIGDNVTIKVIRTGKGSVKIGIDAPSDIRVLRGELAVRDEEPTGEDDAEKAVVTPDFEDSAAMPATVSYSGYFVLPQAV</sequence>
<dbReference type="KEGG" id="svp:Pan189_25670"/>